<organism evidence="3 4">
    <name type="scientific">Apiospora marii</name>
    <dbReference type="NCBI Taxonomy" id="335849"/>
    <lineage>
        <taxon>Eukaryota</taxon>
        <taxon>Fungi</taxon>
        <taxon>Dikarya</taxon>
        <taxon>Ascomycota</taxon>
        <taxon>Pezizomycotina</taxon>
        <taxon>Sordariomycetes</taxon>
        <taxon>Xylariomycetidae</taxon>
        <taxon>Amphisphaeriales</taxon>
        <taxon>Apiosporaceae</taxon>
        <taxon>Apiospora</taxon>
    </lineage>
</organism>
<evidence type="ECO:0000313" key="3">
    <source>
        <dbReference type="EMBL" id="KAK7998992.1"/>
    </source>
</evidence>
<evidence type="ECO:0000313" key="4">
    <source>
        <dbReference type="Proteomes" id="UP001396898"/>
    </source>
</evidence>
<feature type="region of interest" description="Disordered" evidence="1">
    <location>
        <begin position="169"/>
        <end position="206"/>
    </location>
</feature>
<keyword evidence="2" id="KW-1133">Transmembrane helix</keyword>
<reference evidence="3 4" key="1">
    <citation type="submission" date="2023-01" db="EMBL/GenBank/DDBJ databases">
        <title>Analysis of 21 Apiospora genomes using comparative genomics revels a genus with tremendous synthesis potential of carbohydrate active enzymes and secondary metabolites.</title>
        <authorList>
            <person name="Sorensen T."/>
        </authorList>
    </citation>
    <scope>NUCLEOTIDE SEQUENCE [LARGE SCALE GENOMIC DNA]</scope>
    <source>
        <strain evidence="3 4">CBS 20057</strain>
    </source>
</reference>
<dbReference type="Proteomes" id="UP001396898">
    <property type="component" value="Unassembled WGS sequence"/>
</dbReference>
<accession>A0ABR1R4Y6</accession>
<keyword evidence="2" id="KW-0472">Membrane</keyword>
<proteinExistence type="predicted"/>
<keyword evidence="2" id="KW-0812">Transmembrane</keyword>
<comment type="caution">
    <text evidence="3">The sequence shown here is derived from an EMBL/GenBank/DDBJ whole genome shotgun (WGS) entry which is preliminary data.</text>
</comment>
<protein>
    <submittedName>
        <fullName evidence="3">Uncharacterized protein</fullName>
    </submittedName>
</protein>
<evidence type="ECO:0000256" key="1">
    <source>
        <dbReference type="SAM" id="MobiDB-lite"/>
    </source>
</evidence>
<feature type="compositionally biased region" description="Low complexity" evidence="1">
    <location>
        <begin position="108"/>
        <end position="125"/>
    </location>
</feature>
<feature type="region of interest" description="Disordered" evidence="1">
    <location>
        <begin position="267"/>
        <end position="296"/>
    </location>
</feature>
<sequence length="296" mass="31013">MGDVRSQAFIVGPIARNITESSVVWQPPDHIRDDHPIRLYAVQLWDLARGTVCNSPSFNFKARPSDEPPESLPPGPIVTTSVSLENGAANVVATVAPPFTSGGGPFDPTSTSAPSPTSTATGSPEPTDESAERSRLAGIIAGTVCGTIFVVLLLVGGLLWWRARQKKRAKARGAALPTKDTTDEAPPTAHDSTAELGEGGAPGMATRTELQGDQQARAEMEGGAAAEKRLYEMPAASSAPVELPAEMPAELLARHADAFPRHSMVSALTDSRRASLDRSQVSPATLDPNRGPLANG</sequence>
<evidence type="ECO:0000256" key="2">
    <source>
        <dbReference type="SAM" id="Phobius"/>
    </source>
</evidence>
<feature type="region of interest" description="Disordered" evidence="1">
    <location>
        <begin position="95"/>
        <end position="133"/>
    </location>
</feature>
<keyword evidence="4" id="KW-1185">Reference proteome</keyword>
<gene>
    <name evidence="3" type="ORF">PG991_014667</name>
</gene>
<name>A0ABR1R4Y6_9PEZI</name>
<feature type="transmembrane region" description="Helical" evidence="2">
    <location>
        <begin position="136"/>
        <end position="161"/>
    </location>
</feature>
<dbReference type="EMBL" id="JAQQWI010000019">
    <property type="protein sequence ID" value="KAK7998992.1"/>
    <property type="molecule type" value="Genomic_DNA"/>
</dbReference>